<comment type="caution">
    <text evidence="15">The sequence shown here is derived from an EMBL/GenBank/DDBJ whole genome shotgun (WGS) entry which is preliminary data.</text>
</comment>
<dbReference type="GO" id="GO:0016256">
    <property type="term" value="P:N-glycan processing to lysosome"/>
    <property type="evidence" value="ECO:0007669"/>
    <property type="project" value="TreeGrafter"/>
</dbReference>
<keyword evidence="7" id="KW-0812">Transmembrane</keyword>
<dbReference type="Gene3D" id="1.10.287.70">
    <property type="match status" value="1"/>
</dbReference>
<dbReference type="Pfam" id="PF17102">
    <property type="entry name" value="Stealth_CR3"/>
    <property type="match status" value="1"/>
</dbReference>
<evidence type="ECO:0000259" key="11">
    <source>
        <dbReference type="Pfam" id="PF17101"/>
    </source>
</evidence>
<dbReference type="InterPro" id="IPR000800">
    <property type="entry name" value="Notch_dom"/>
</dbReference>
<dbReference type="GO" id="GO:0016020">
    <property type="term" value="C:membrane"/>
    <property type="evidence" value="ECO:0007669"/>
    <property type="project" value="InterPro"/>
</dbReference>
<keyword evidence="5" id="KW-1015">Disulfide bond</keyword>
<keyword evidence="6" id="KW-0325">Glycoprotein</keyword>
<dbReference type="GO" id="GO:0046835">
    <property type="term" value="P:carbohydrate phosphorylation"/>
    <property type="evidence" value="ECO:0007669"/>
    <property type="project" value="TreeGrafter"/>
</dbReference>
<gene>
    <name evidence="15" type="ORF">RN001_010806</name>
</gene>
<dbReference type="InterPro" id="IPR031356">
    <property type="entry name" value="Stealth_CR4"/>
</dbReference>
<feature type="domain" description="Ionotropic receptor 75a N-terminal" evidence="14">
    <location>
        <begin position="662"/>
        <end position="734"/>
    </location>
</feature>
<dbReference type="Pfam" id="PF24576">
    <property type="entry name" value="IR75A_N"/>
    <property type="match status" value="1"/>
</dbReference>
<feature type="transmembrane region" description="Helical" evidence="7">
    <location>
        <begin position="919"/>
        <end position="943"/>
    </location>
</feature>
<name>A0AAN7Q3K5_9COLE</name>
<dbReference type="PANTHER" id="PTHR24045:SF0">
    <property type="entry name" value="N-ACETYLGLUCOSAMINE-1-PHOSPHOTRANSFERASE SUBUNITS ALPHA_BETA"/>
    <property type="match status" value="1"/>
</dbReference>
<dbReference type="InterPro" id="IPR031357">
    <property type="entry name" value="Stealth_CR3"/>
</dbReference>
<evidence type="ECO:0000256" key="5">
    <source>
        <dbReference type="ARBA" id="ARBA00023157"/>
    </source>
</evidence>
<evidence type="ECO:0000259" key="13">
    <source>
        <dbReference type="Pfam" id="PF17103"/>
    </source>
</evidence>
<protein>
    <submittedName>
        <fullName evidence="15">Uncharacterized protein</fullName>
    </submittedName>
</protein>
<evidence type="ECO:0000259" key="10">
    <source>
        <dbReference type="Pfam" id="PF11380"/>
    </source>
</evidence>
<feature type="domain" description="Stealth protein CR1 conserved region 1" evidence="11">
    <location>
        <begin position="50"/>
        <end position="75"/>
    </location>
</feature>
<keyword evidence="16" id="KW-1185">Reference proteome</keyword>
<organism evidence="15 16">
    <name type="scientific">Aquatica leii</name>
    <dbReference type="NCBI Taxonomy" id="1421715"/>
    <lineage>
        <taxon>Eukaryota</taxon>
        <taxon>Metazoa</taxon>
        <taxon>Ecdysozoa</taxon>
        <taxon>Arthropoda</taxon>
        <taxon>Hexapoda</taxon>
        <taxon>Insecta</taxon>
        <taxon>Pterygota</taxon>
        <taxon>Neoptera</taxon>
        <taxon>Endopterygota</taxon>
        <taxon>Coleoptera</taxon>
        <taxon>Polyphaga</taxon>
        <taxon>Elateriformia</taxon>
        <taxon>Elateroidea</taxon>
        <taxon>Lampyridae</taxon>
        <taxon>Luciolinae</taxon>
        <taxon>Aquatica</taxon>
    </lineage>
</organism>
<dbReference type="Pfam" id="PF17101">
    <property type="entry name" value="Stealth_CR1"/>
    <property type="match status" value="1"/>
</dbReference>
<dbReference type="Pfam" id="PF00060">
    <property type="entry name" value="Lig_chan"/>
    <property type="match status" value="1"/>
</dbReference>
<comment type="similarity">
    <text evidence="1">Belongs to the stealth family.</text>
</comment>
<dbReference type="PANTHER" id="PTHR24045">
    <property type="match status" value="1"/>
</dbReference>
<keyword evidence="7" id="KW-0472">Membrane</keyword>
<proteinExistence type="inferred from homology"/>
<evidence type="ECO:0000259" key="8">
    <source>
        <dbReference type="Pfam" id="PF00060"/>
    </source>
</evidence>
<evidence type="ECO:0000259" key="12">
    <source>
        <dbReference type="Pfam" id="PF17102"/>
    </source>
</evidence>
<feature type="domain" description="Ionotropic glutamate receptor C-terminal" evidence="8">
    <location>
        <begin position="852"/>
        <end position="1112"/>
    </location>
</feature>
<keyword evidence="3" id="KW-0808">Transferase</keyword>
<feature type="transmembrane region" description="Helical" evidence="7">
    <location>
        <begin position="1102"/>
        <end position="1126"/>
    </location>
</feature>
<dbReference type="SUPFAM" id="SSF53850">
    <property type="entry name" value="Periplasmic binding protein-like II"/>
    <property type="match status" value="1"/>
</dbReference>
<dbReference type="GO" id="GO:0015276">
    <property type="term" value="F:ligand-gated monoatomic ion channel activity"/>
    <property type="evidence" value="ECO:0007669"/>
    <property type="project" value="InterPro"/>
</dbReference>
<evidence type="ECO:0000256" key="4">
    <source>
        <dbReference type="ARBA" id="ARBA00022737"/>
    </source>
</evidence>
<dbReference type="InterPro" id="IPR047141">
    <property type="entry name" value="Stealth"/>
</dbReference>
<dbReference type="Pfam" id="PF00066">
    <property type="entry name" value="Notch"/>
    <property type="match status" value="1"/>
</dbReference>
<feature type="domain" description="LNR" evidence="9">
    <location>
        <begin position="202"/>
        <end position="234"/>
    </location>
</feature>
<keyword evidence="4" id="KW-0677">Repeat</keyword>
<evidence type="ECO:0000256" key="7">
    <source>
        <dbReference type="SAM" id="Phobius"/>
    </source>
</evidence>
<feature type="domain" description="Stealth protein CR4 conserved region 4" evidence="13">
    <location>
        <begin position="521"/>
        <end position="578"/>
    </location>
</feature>
<dbReference type="Gene3D" id="3.40.190.10">
    <property type="entry name" value="Periplasmic binding protein-like II"/>
    <property type="match status" value="1"/>
</dbReference>
<reference evidence="16" key="1">
    <citation type="submission" date="2023-01" db="EMBL/GenBank/DDBJ databases">
        <title>Key to firefly adult light organ development and bioluminescence: homeobox transcription factors regulate luciferase expression and transportation to peroxisome.</title>
        <authorList>
            <person name="Fu X."/>
        </authorList>
    </citation>
    <scope>NUCLEOTIDE SEQUENCE [LARGE SCALE GENOMIC DNA]</scope>
</reference>
<dbReference type="Pfam" id="PF11380">
    <property type="entry name" value="Stealth_CR2"/>
    <property type="match status" value="1"/>
</dbReference>
<evidence type="ECO:0000256" key="6">
    <source>
        <dbReference type="ARBA" id="ARBA00023180"/>
    </source>
</evidence>
<feature type="domain" description="Stealth protein CR2 conserved region 2" evidence="10">
    <location>
        <begin position="87"/>
        <end position="190"/>
    </location>
</feature>
<sequence length="1131" mass="132156">MVALYRVYKSILRHKIKLTIILLLLLAIINIVQIAFVQLWLDGTEYEEESIDVVYTWVNGSDPNFTKSILEYLKINSTYAQDYSHQRFDDKYELKFSLRSLERYAPWIRHVYIVTNGQIPYWLNLDYDKVTLVSHDEIFTDSFDLPTFSSPAIESHLHRIPGLSNRFIYFNDDVFLGKPMYLEDFLSQSYGYFIYLAWPLPMCAVDCPWVYVGDGQCDTSCYNSHCQLDGGDCDNFSSAHDHLWNGSDFSTFISNNTLNVTLNQRINRFAVLRNATNLTSLVEEHNKQIMLINKITRKKRYNKRNVRVVNGFDAYGASLQYTNRVYNLHYGFKSRYAPAHAPIMIDKRIMDSLHEVFLKEFRKTSRNRFRSDDDMQFAFSYYYFLMNEKRNVTESEIFDRFDTDASGTWSDREIRTLLTKLYNLPLSYATVDHFEELLLNCSKLQVVSEVPTPEYERYVDSKLTVVSKELVLNCAELVRILRRRFGSRHKYKYESIHNAQNTHITFKMLSSNISEVVGHLDEIRRSPRKFICLNDNMDESKIGENELIRAVLYDFYLSLFPHPSQFELPSDFRNRFLYINDLNQWKSYHFKLKAYHLKDLFLQLNKLLVVYKNTNYLDKAFDCLESTCYYVVDLDECQTFRFPMKWLVITNLDYDELVQKFKYEVYPDSNVIVAVCVEDTCQMHQPYKISKEASLIWEFYGNWSKMNGFALTPNQALSERRKNLQRVQLNVSMVVRDPDTWDHLDDFKNLDTDMFIKQNWGALKCLLDYCNIDYVLTKADDFGYKNTSGQWSGVIGDLYYGRAHFSGSTPLMNSERVGVVEYLVMLNPTTIRFVLRKPPLSYVSNIFLLPFSWAVWVSVLVALCLFALALLVILNLETGIIGKIKHQNRFGFKDVFLITFETLCQQGIMSEPRSVSGRLLTLFFLSVFMFLYVAYSANIVALLQTTNEITSVEQILNSRMEAGAQDVYYMKHYLTETKDKIKQELYKKKIGPGGFYSVEEGTEKVRKGFFAFHMELGVGYFHILKKYTDYEVCALQELEGYAQSTGGYVCAPKHSPYKEIIKLGALKVEEHGLRKRNYNRVYKKPKCHSKSANFESVGINDIYSALVLCLYGLILSCVILILEIIFKFKFN</sequence>
<evidence type="ECO:0000256" key="2">
    <source>
        <dbReference type="ARBA" id="ARBA00008685"/>
    </source>
</evidence>
<dbReference type="Gene3D" id="4.10.470.20">
    <property type="match status" value="1"/>
</dbReference>
<accession>A0AAN7Q3K5</accession>
<dbReference type="Pfam" id="PF17103">
    <property type="entry name" value="Stealth_CR4"/>
    <property type="match status" value="1"/>
</dbReference>
<evidence type="ECO:0000256" key="1">
    <source>
        <dbReference type="ARBA" id="ARBA00007583"/>
    </source>
</evidence>
<keyword evidence="7" id="KW-1133">Transmembrane helix</keyword>
<dbReference type="InterPro" id="IPR057074">
    <property type="entry name" value="IR75A_N"/>
</dbReference>
<feature type="transmembrane region" description="Helical" evidence="7">
    <location>
        <begin position="20"/>
        <end position="41"/>
    </location>
</feature>
<dbReference type="GO" id="GO:0005794">
    <property type="term" value="C:Golgi apparatus"/>
    <property type="evidence" value="ECO:0007669"/>
    <property type="project" value="TreeGrafter"/>
</dbReference>
<evidence type="ECO:0000259" key="9">
    <source>
        <dbReference type="Pfam" id="PF00066"/>
    </source>
</evidence>
<evidence type="ECO:0000313" key="16">
    <source>
        <dbReference type="Proteomes" id="UP001353858"/>
    </source>
</evidence>
<feature type="domain" description="Stealth protein CR3 conserved region 3" evidence="12">
    <location>
        <begin position="339"/>
        <end position="386"/>
    </location>
</feature>
<evidence type="ECO:0000259" key="14">
    <source>
        <dbReference type="Pfam" id="PF24576"/>
    </source>
</evidence>
<feature type="transmembrane region" description="Helical" evidence="7">
    <location>
        <begin position="853"/>
        <end position="876"/>
    </location>
</feature>
<dbReference type="InterPro" id="IPR001320">
    <property type="entry name" value="Iontro_rcpt_C"/>
</dbReference>
<dbReference type="GO" id="GO:0003976">
    <property type="term" value="F:UDP-N-acetylglucosamine-lysosomal-enzyme N-acetylglucosaminephosphotransferase activity"/>
    <property type="evidence" value="ECO:0007669"/>
    <property type="project" value="TreeGrafter"/>
</dbReference>
<dbReference type="Proteomes" id="UP001353858">
    <property type="component" value="Unassembled WGS sequence"/>
</dbReference>
<evidence type="ECO:0000313" key="15">
    <source>
        <dbReference type="EMBL" id="KAK4878300.1"/>
    </source>
</evidence>
<comment type="similarity">
    <text evidence="2">Belongs to the glutamate-gated ion channel (TC 1.A.10.1) family.</text>
</comment>
<dbReference type="InterPro" id="IPR021520">
    <property type="entry name" value="Stealth_CR2"/>
</dbReference>
<dbReference type="AlphaFoldDB" id="A0AAN7Q3K5"/>
<evidence type="ECO:0000256" key="3">
    <source>
        <dbReference type="ARBA" id="ARBA00022679"/>
    </source>
</evidence>
<dbReference type="InterPro" id="IPR031358">
    <property type="entry name" value="Stealth_CR1"/>
</dbReference>
<dbReference type="EMBL" id="JARPUR010000004">
    <property type="protein sequence ID" value="KAK4878300.1"/>
    <property type="molecule type" value="Genomic_DNA"/>
</dbReference>